<evidence type="ECO:0000313" key="4">
    <source>
        <dbReference type="Proteomes" id="UP000046680"/>
    </source>
</evidence>
<sequence length="145" mass="15732">MAVADLGAHLLDQRVGDVGGRPLGAEPGEVVQKPAEHLLPVWGVHHLRVILHPGQAPVEGLEGGHRGTGAASHHVESVRRGRDRVTVTHPYRLNLGKIRMQFATKDFQFSPTVFASAGVGDDPPERLRHGLKPVADAKNRYTEVQ</sequence>
<feature type="region of interest" description="Disordered" evidence="1">
    <location>
        <begin position="119"/>
        <end position="145"/>
    </location>
</feature>
<evidence type="ECO:0000313" key="5">
    <source>
        <dbReference type="Proteomes" id="UP000048948"/>
    </source>
</evidence>
<name>A0A654ZPS2_MYCTX</name>
<dbReference type="Proteomes" id="UP000046680">
    <property type="component" value="Unassembled WGS sequence"/>
</dbReference>
<gene>
    <name evidence="2" type="ORF">ERS007657_02118</name>
    <name evidence="3" type="ORF">ERS027646_01948</name>
</gene>
<evidence type="ECO:0000313" key="2">
    <source>
        <dbReference type="EMBL" id="CFR83053.1"/>
    </source>
</evidence>
<organism evidence="2 4">
    <name type="scientific">Mycobacterium tuberculosis</name>
    <dbReference type="NCBI Taxonomy" id="1773"/>
    <lineage>
        <taxon>Bacteria</taxon>
        <taxon>Bacillati</taxon>
        <taxon>Actinomycetota</taxon>
        <taxon>Actinomycetes</taxon>
        <taxon>Mycobacteriales</taxon>
        <taxon>Mycobacteriaceae</taxon>
        <taxon>Mycobacterium</taxon>
        <taxon>Mycobacterium tuberculosis complex</taxon>
    </lineage>
</organism>
<evidence type="ECO:0000256" key="1">
    <source>
        <dbReference type="SAM" id="MobiDB-lite"/>
    </source>
</evidence>
<dbReference type="AlphaFoldDB" id="A0A654ZPS2"/>
<reference evidence="4 5" key="1">
    <citation type="submission" date="2015-03" db="EMBL/GenBank/DDBJ databases">
        <authorList>
            <consortium name="Pathogen Informatics"/>
        </authorList>
    </citation>
    <scope>NUCLEOTIDE SEQUENCE [LARGE SCALE GENOMIC DNA]</scope>
    <source>
        <strain evidence="3 5">Bir 172</strain>
        <strain evidence="2 4">C09601061</strain>
    </source>
</reference>
<accession>A0A654ZPS2</accession>
<evidence type="ECO:0000313" key="3">
    <source>
        <dbReference type="EMBL" id="CKS48555.1"/>
    </source>
</evidence>
<protein>
    <submittedName>
        <fullName evidence="2">Uncharacterized protein</fullName>
    </submittedName>
</protein>
<dbReference type="EMBL" id="CNGE01000321">
    <property type="protein sequence ID" value="CKS48555.1"/>
    <property type="molecule type" value="Genomic_DNA"/>
</dbReference>
<feature type="compositionally biased region" description="Basic and acidic residues" evidence="1">
    <location>
        <begin position="135"/>
        <end position="145"/>
    </location>
</feature>
<dbReference type="Proteomes" id="UP000048948">
    <property type="component" value="Unassembled WGS sequence"/>
</dbReference>
<dbReference type="EMBL" id="CGCX01000763">
    <property type="protein sequence ID" value="CFR83053.1"/>
    <property type="molecule type" value="Genomic_DNA"/>
</dbReference>
<proteinExistence type="predicted"/>